<evidence type="ECO:0000256" key="1">
    <source>
        <dbReference type="SAM" id="Coils"/>
    </source>
</evidence>
<evidence type="ECO:0000313" key="2">
    <source>
        <dbReference type="EMBL" id="KDQ58496.1"/>
    </source>
</evidence>
<sequence length="518" mass="59748">MSVACIADLPSARTSKIRGQIPVDKYILWANSPEALNDGVGHLSILEMRWGKTPGRVAHEYLILVLEGTTLRLERDAPSWRSSSVPGRAQDLDAIEFLQKLQEGHLAALVQVRGDPVALHTKKDVEGVSALVESSFRHVAAAKVDLEVRTRELDSCQFAHRESDATLQTALSEIKGKNAALQWQIAELTSKLQDSEVDGHQMKQKLDEGELWRREIEEKNAALQRQTMELTTKLQGSEEDGRQMKQKLDEGELQRQEIEEKNAALQRQKMGLASWLQASLNYERRVTTKLQDSEDDRHQMKEKLEQGKLREKELEGMIAALQRQMMELTSQLEVCGDDGHQMKKNLERGKLRQQEIEGKNNALQRQTMELTKLQNCEENGRRVKEELERTIAVLQRQIMELMNQLQASGDCGHWEKEELEEGKLQQKEREEKNAALDWPATKSTRTGRPFPLVKVHLEQGYLWWQRESKRKQYDDEDDVWPEEVNVWLRGDYVWPRTGRTYKPQVQVSSPLRYEYKIG</sequence>
<gene>
    <name evidence="2" type="ORF">JAAARDRAFT_206406</name>
</gene>
<protein>
    <submittedName>
        <fullName evidence="2">Uncharacterized protein</fullName>
    </submittedName>
</protein>
<dbReference type="EMBL" id="KL197717">
    <property type="protein sequence ID" value="KDQ58496.1"/>
    <property type="molecule type" value="Genomic_DNA"/>
</dbReference>
<keyword evidence="1" id="KW-0175">Coiled coil</keyword>
<dbReference type="HOGENOM" id="CLU_525861_0_0_1"/>
<name>A0A067Q7C7_9AGAM</name>
<evidence type="ECO:0000313" key="3">
    <source>
        <dbReference type="Proteomes" id="UP000027265"/>
    </source>
</evidence>
<dbReference type="AlphaFoldDB" id="A0A067Q7C7"/>
<dbReference type="Proteomes" id="UP000027265">
    <property type="component" value="Unassembled WGS sequence"/>
</dbReference>
<keyword evidence="3" id="KW-1185">Reference proteome</keyword>
<accession>A0A067Q7C7</accession>
<dbReference type="InParanoid" id="A0A067Q7C7"/>
<proteinExistence type="predicted"/>
<reference evidence="3" key="1">
    <citation type="journal article" date="2014" name="Proc. Natl. Acad. Sci. U.S.A.">
        <title>Extensive sampling of basidiomycete genomes demonstrates inadequacy of the white-rot/brown-rot paradigm for wood decay fungi.</title>
        <authorList>
            <person name="Riley R."/>
            <person name="Salamov A.A."/>
            <person name="Brown D.W."/>
            <person name="Nagy L.G."/>
            <person name="Floudas D."/>
            <person name="Held B.W."/>
            <person name="Levasseur A."/>
            <person name="Lombard V."/>
            <person name="Morin E."/>
            <person name="Otillar R."/>
            <person name="Lindquist E.A."/>
            <person name="Sun H."/>
            <person name="LaButti K.M."/>
            <person name="Schmutz J."/>
            <person name="Jabbour D."/>
            <person name="Luo H."/>
            <person name="Baker S.E."/>
            <person name="Pisabarro A.G."/>
            <person name="Walton J.D."/>
            <person name="Blanchette R.A."/>
            <person name="Henrissat B."/>
            <person name="Martin F."/>
            <person name="Cullen D."/>
            <person name="Hibbett D.S."/>
            <person name="Grigoriev I.V."/>
        </authorList>
    </citation>
    <scope>NUCLEOTIDE SEQUENCE [LARGE SCALE GENOMIC DNA]</scope>
    <source>
        <strain evidence="3">MUCL 33604</strain>
    </source>
</reference>
<organism evidence="2 3">
    <name type="scientific">Jaapia argillacea MUCL 33604</name>
    <dbReference type="NCBI Taxonomy" id="933084"/>
    <lineage>
        <taxon>Eukaryota</taxon>
        <taxon>Fungi</taxon>
        <taxon>Dikarya</taxon>
        <taxon>Basidiomycota</taxon>
        <taxon>Agaricomycotina</taxon>
        <taxon>Agaricomycetes</taxon>
        <taxon>Agaricomycetidae</taxon>
        <taxon>Jaapiales</taxon>
        <taxon>Jaapiaceae</taxon>
        <taxon>Jaapia</taxon>
    </lineage>
</organism>
<feature type="coiled-coil region" evidence="1">
    <location>
        <begin position="171"/>
        <end position="404"/>
    </location>
</feature>